<reference evidence="2" key="1">
    <citation type="submission" date="2016-10" db="EMBL/GenBank/DDBJ databases">
        <authorList>
            <person name="Varghese N."/>
            <person name="Submissions S."/>
        </authorList>
    </citation>
    <scope>NUCLEOTIDE SEQUENCE [LARGE SCALE GENOMIC DNA]</scope>
    <source>
        <strain evidence="2">DSM 45237</strain>
    </source>
</reference>
<organism evidence="1 2">
    <name type="scientific">Jiangella alba</name>
    <dbReference type="NCBI Taxonomy" id="561176"/>
    <lineage>
        <taxon>Bacteria</taxon>
        <taxon>Bacillati</taxon>
        <taxon>Actinomycetota</taxon>
        <taxon>Actinomycetes</taxon>
        <taxon>Jiangellales</taxon>
        <taxon>Jiangellaceae</taxon>
        <taxon>Jiangella</taxon>
    </lineage>
</organism>
<dbReference type="Proteomes" id="UP000181980">
    <property type="component" value="Unassembled WGS sequence"/>
</dbReference>
<keyword evidence="2" id="KW-1185">Reference proteome</keyword>
<dbReference type="RefSeq" id="WP_281243361.1">
    <property type="nucleotide sequence ID" value="NZ_FNUC01000003.1"/>
</dbReference>
<proteinExistence type="predicted"/>
<sequence>MIATVADTTFVDTPPGREAHYIVRPVNQRGACLLSSWQVTWMR</sequence>
<name>A0A1H5JA22_9ACTN</name>
<evidence type="ECO:0000313" key="1">
    <source>
        <dbReference type="EMBL" id="SEE49385.1"/>
    </source>
</evidence>
<evidence type="ECO:0000313" key="2">
    <source>
        <dbReference type="Proteomes" id="UP000181980"/>
    </source>
</evidence>
<accession>A0A1H5JA22</accession>
<protein>
    <submittedName>
        <fullName evidence="1">Uncharacterized protein</fullName>
    </submittedName>
</protein>
<dbReference type="AlphaFoldDB" id="A0A1H5JA22"/>
<dbReference type="EMBL" id="FNUC01000003">
    <property type="protein sequence ID" value="SEE49385.1"/>
    <property type="molecule type" value="Genomic_DNA"/>
</dbReference>
<gene>
    <name evidence="1" type="ORF">SAMN04488561_1503</name>
</gene>